<proteinExistence type="predicted"/>
<protein>
    <recommendedName>
        <fullName evidence="3">Carbohydrate kinase PfkB domain-containing protein</fullName>
    </recommendedName>
</protein>
<keyword evidence="5" id="KW-1185">Reference proteome</keyword>
<dbReference type="GO" id="GO:0005829">
    <property type="term" value="C:cytosol"/>
    <property type="evidence" value="ECO:0007669"/>
    <property type="project" value="TreeGrafter"/>
</dbReference>
<dbReference type="PANTHER" id="PTHR10584:SF157">
    <property type="entry name" value="SULFOFRUCTOSE KINASE"/>
    <property type="match status" value="1"/>
</dbReference>
<evidence type="ECO:0000313" key="5">
    <source>
        <dbReference type="Proteomes" id="UP000030364"/>
    </source>
</evidence>
<evidence type="ECO:0000256" key="1">
    <source>
        <dbReference type="ARBA" id="ARBA00022679"/>
    </source>
</evidence>
<evidence type="ECO:0000256" key="2">
    <source>
        <dbReference type="ARBA" id="ARBA00022777"/>
    </source>
</evidence>
<dbReference type="Proteomes" id="UP000030364">
    <property type="component" value="Unassembled WGS sequence"/>
</dbReference>
<name>A0A0D6XBT5_THEFI</name>
<sequence length="284" mass="30835">MGRVLAVGWACVDLRFHLEAWPPRSSRTEVKAYREALGGPAAVAARTVARLGGEAHLLSRRGQDRLGEWLEEALRGAGVTPHLIPGEATPVSAVLVAPGGERYIFPYRGRLPEGLESGWSSLLDEVDVVLADLRWPEAGRMVFLEARRRGLPRVLDLDRVGEEALGLARLASHVVASQEAEEALGGVEALERLFPEAFVAATRGEEGVVWPGGRWQALPVRPRDTTGAGDVFHGAFAWALARSFDAIKALQIANIVAGLYVERGEVPEWEEVRGWMALSEKGSL</sequence>
<dbReference type="PANTHER" id="PTHR10584">
    <property type="entry name" value="SUGAR KINASE"/>
    <property type="match status" value="1"/>
</dbReference>
<accession>A0A0D6XBT5</accession>
<reference evidence="4 5" key="1">
    <citation type="journal article" date="2015" name="Genome Announc.">
        <title>Draft Genome Sequence of the Thermophile Thermus filiformis ATCC 43280, Producer of Carotenoid-(Di)glucoside-Branched Fatty Acid (Di)esters and Source of Hyperthermostable Enzymes of Biotechnological Interest.</title>
        <authorList>
            <person name="Mandelli F."/>
            <person name="Oliveira Ramires B."/>
            <person name="Couger M.B."/>
            <person name="Paixao D.A."/>
            <person name="Camilo C.M."/>
            <person name="Polikarpov I."/>
            <person name="Prade R."/>
            <person name="Riano-Pachon D.M."/>
            <person name="Squina F.M."/>
        </authorList>
    </citation>
    <scope>NUCLEOTIDE SEQUENCE [LARGE SCALE GENOMIC DNA]</scope>
    <source>
        <strain evidence="4 5">ATCC 43280</strain>
    </source>
</reference>
<dbReference type="Pfam" id="PF00294">
    <property type="entry name" value="PfkB"/>
    <property type="match status" value="1"/>
</dbReference>
<organism evidence="4 5">
    <name type="scientific">Thermus filiformis</name>
    <dbReference type="NCBI Taxonomy" id="276"/>
    <lineage>
        <taxon>Bacteria</taxon>
        <taxon>Thermotogati</taxon>
        <taxon>Deinococcota</taxon>
        <taxon>Deinococci</taxon>
        <taxon>Thermales</taxon>
        <taxon>Thermaceae</taxon>
        <taxon>Thermus</taxon>
    </lineage>
</organism>
<evidence type="ECO:0000313" key="4">
    <source>
        <dbReference type="EMBL" id="KIX84791.1"/>
    </source>
</evidence>
<dbReference type="InterPro" id="IPR011611">
    <property type="entry name" value="PfkB_dom"/>
</dbReference>
<dbReference type="InterPro" id="IPR029056">
    <property type="entry name" value="Ribokinase-like"/>
</dbReference>
<dbReference type="Gene3D" id="3.40.1190.20">
    <property type="match status" value="1"/>
</dbReference>
<evidence type="ECO:0000259" key="3">
    <source>
        <dbReference type="Pfam" id="PF00294"/>
    </source>
</evidence>
<dbReference type="RefSeq" id="WP_038062386.1">
    <property type="nucleotide sequence ID" value="NZ_JPSL02000034.1"/>
</dbReference>
<feature type="domain" description="Carbohydrate kinase PfkB" evidence="3">
    <location>
        <begin position="3"/>
        <end position="264"/>
    </location>
</feature>
<dbReference type="GO" id="GO:0016301">
    <property type="term" value="F:kinase activity"/>
    <property type="evidence" value="ECO:0007669"/>
    <property type="project" value="UniProtKB-KW"/>
</dbReference>
<comment type="caution">
    <text evidence="4">The sequence shown here is derived from an EMBL/GenBank/DDBJ whole genome shotgun (WGS) entry which is preliminary data.</text>
</comment>
<dbReference type="AlphaFoldDB" id="A0A0D6XBT5"/>
<dbReference type="PROSITE" id="PS00584">
    <property type="entry name" value="PFKB_KINASES_2"/>
    <property type="match status" value="1"/>
</dbReference>
<dbReference type="OrthoDB" id="9775849at2"/>
<dbReference type="EMBL" id="JPSL02000034">
    <property type="protein sequence ID" value="KIX84791.1"/>
    <property type="molecule type" value="Genomic_DNA"/>
</dbReference>
<dbReference type="InterPro" id="IPR002173">
    <property type="entry name" value="Carboh/pur_kinase_PfkB_CS"/>
</dbReference>
<keyword evidence="1" id="KW-0808">Transferase</keyword>
<dbReference type="STRING" id="276.THFILI_01130"/>
<keyword evidence="2" id="KW-0418">Kinase</keyword>
<gene>
    <name evidence="4" type="ORF">THFILI_01130</name>
</gene>
<dbReference type="SUPFAM" id="SSF53613">
    <property type="entry name" value="Ribokinase-like"/>
    <property type="match status" value="1"/>
</dbReference>